<dbReference type="InterPro" id="IPR011006">
    <property type="entry name" value="CheY-like_superfamily"/>
</dbReference>
<proteinExistence type="predicted"/>
<accession>A0A4Q7IMH0</accession>
<dbReference type="CDD" id="cd01948">
    <property type="entry name" value="EAL"/>
    <property type="match status" value="1"/>
</dbReference>
<dbReference type="EMBL" id="PPSX01000025">
    <property type="protein sequence ID" value="RZQ53493.1"/>
    <property type="molecule type" value="Genomic_DNA"/>
</dbReference>
<feature type="modified residue" description="4-aspartylphosphate" evidence="1">
    <location>
        <position position="55"/>
    </location>
</feature>
<dbReference type="Gene3D" id="3.20.20.450">
    <property type="entry name" value="EAL domain"/>
    <property type="match status" value="1"/>
</dbReference>
<reference evidence="4 5" key="1">
    <citation type="submission" date="2018-01" db="EMBL/GenBank/DDBJ databases">
        <title>Co-occurrence of chitin degradation, pigmentation and bioactivity in marine Pseudoalteromonas.</title>
        <authorList>
            <person name="Paulsen S."/>
            <person name="Gram L."/>
            <person name="Machado H."/>
        </authorList>
    </citation>
    <scope>NUCLEOTIDE SEQUENCE [LARGE SCALE GENOMIC DNA]</scope>
    <source>
        <strain evidence="4 5">S3898</strain>
    </source>
</reference>
<dbReference type="InterPro" id="IPR050706">
    <property type="entry name" value="Cyclic-di-GMP_PDE-like"/>
</dbReference>
<keyword evidence="1" id="KW-0597">Phosphoprotein</keyword>
<evidence type="ECO:0000256" key="1">
    <source>
        <dbReference type="PROSITE-ProRule" id="PRU00169"/>
    </source>
</evidence>
<dbReference type="CDD" id="cd17546">
    <property type="entry name" value="REC_hyHK_CKI1_RcsC-like"/>
    <property type="match status" value="1"/>
</dbReference>
<dbReference type="RefSeq" id="WP_130255214.1">
    <property type="nucleotide sequence ID" value="NZ_PPSX01000025.1"/>
</dbReference>
<dbReference type="AlphaFoldDB" id="A0A4Q7IMH0"/>
<dbReference type="SMART" id="SM00448">
    <property type="entry name" value="REC"/>
    <property type="match status" value="1"/>
</dbReference>
<sequence length="405" mass="45274">MEKPRVLVVDDSEVQRAHVIGLCEVQGIYDFDIAENGLVALEKLTLAKYDLAFIDLEMPVMDGVELVRRIAEKKLVKSVIILSSKDPSLIMSIGTMAENDGLSVVGSFQKPLKGEDLVTSLKRFERGLAQVKTEQAKTDLTEQDILQGILKKEIILHYQPKLTVKGLLFKGVEALSRWHHPKRGDISPVEFIAAAERYGIISKLTIYLFEQALKQKSDWFSHGLNFHLSFNLSPLSLSEYSLADDIAAQVENYHVSPKDIVFEITENALCGEVSKAIETLAKLRLKGFKIAIDDYGTGFANAQQLSRVPATELKLDRILVDNVATNPQQQAILKSTVGLSKDLQLETVAEGIEHLEDFKFIHQLNVDLVQGYYFAKPMAADLLIDWISHDLTGIRNQLTKDLTTE</sequence>
<dbReference type="PROSITE" id="PS50110">
    <property type="entry name" value="RESPONSE_REGULATORY"/>
    <property type="match status" value="1"/>
</dbReference>
<dbReference type="Pfam" id="PF00072">
    <property type="entry name" value="Response_reg"/>
    <property type="match status" value="1"/>
</dbReference>
<feature type="domain" description="EAL" evidence="3">
    <location>
        <begin position="138"/>
        <end position="391"/>
    </location>
</feature>
<dbReference type="PROSITE" id="PS50883">
    <property type="entry name" value="EAL"/>
    <property type="match status" value="1"/>
</dbReference>
<dbReference type="InterPro" id="IPR035919">
    <property type="entry name" value="EAL_sf"/>
</dbReference>
<feature type="domain" description="Response regulatory" evidence="2">
    <location>
        <begin position="5"/>
        <end position="125"/>
    </location>
</feature>
<evidence type="ECO:0000259" key="2">
    <source>
        <dbReference type="PROSITE" id="PS50110"/>
    </source>
</evidence>
<dbReference type="Pfam" id="PF00563">
    <property type="entry name" value="EAL"/>
    <property type="match status" value="1"/>
</dbReference>
<dbReference type="GO" id="GO:0071111">
    <property type="term" value="F:cyclic-guanylate-specific phosphodiesterase activity"/>
    <property type="evidence" value="ECO:0007669"/>
    <property type="project" value="InterPro"/>
</dbReference>
<dbReference type="PANTHER" id="PTHR33121">
    <property type="entry name" value="CYCLIC DI-GMP PHOSPHODIESTERASE PDEF"/>
    <property type="match status" value="1"/>
</dbReference>
<evidence type="ECO:0000313" key="5">
    <source>
        <dbReference type="Proteomes" id="UP000291338"/>
    </source>
</evidence>
<dbReference type="PANTHER" id="PTHR33121:SF79">
    <property type="entry name" value="CYCLIC DI-GMP PHOSPHODIESTERASE PDED-RELATED"/>
    <property type="match status" value="1"/>
</dbReference>
<comment type="caution">
    <text evidence="4">The sequence shown here is derived from an EMBL/GenBank/DDBJ whole genome shotgun (WGS) entry which is preliminary data.</text>
</comment>
<dbReference type="SMART" id="SM00052">
    <property type="entry name" value="EAL"/>
    <property type="match status" value="1"/>
</dbReference>
<evidence type="ECO:0000259" key="3">
    <source>
        <dbReference type="PROSITE" id="PS50883"/>
    </source>
</evidence>
<dbReference type="InterPro" id="IPR001633">
    <property type="entry name" value="EAL_dom"/>
</dbReference>
<organism evidence="4 5">
    <name type="scientific">Pseudoalteromonas phenolica</name>
    <dbReference type="NCBI Taxonomy" id="161398"/>
    <lineage>
        <taxon>Bacteria</taxon>
        <taxon>Pseudomonadati</taxon>
        <taxon>Pseudomonadota</taxon>
        <taxon>Gammaproteobacteria</taxon>
        <taxon>Alteromonadales</taxon>
        <taxon>Pseudoalteromonadaceae</taxon>
        <taxon>Pseudoalteromonas</taxon>
    </lineage>
</organism>
<dbReference type="Gene3D" id="3.40.50.2300">
    <property type="match status" value="1"/>
</dbReference>
<dbReference type="SUPFAM" id="SSF52172">
    <property type="entry name" value="CheY-like"/>
    <property type="match status" value="1"/>
</dbReference>
<dbReference type="InterPro" id="IPR001789">
    <property type="entry name" value="Sig_transdc_resp-reg_receiver"/>
</dbReference>
<dbReference type="SUPFAM" id="SSF141868">
    <property type="entry name" value="EAL domain-like"/>
    <property type="match status" value="1"/>
</dbReference>
<gene>
    <name evidence="4" type="ORF">C1E23_08815</name>
</gene>
<dbReference type="Proteomes" id="UP000291338">
    <property type="component" value="Unassembled WGS sequence"/>
</dbReference>
<evidence type="ECO:0000313" key="4">
    <source>
        <dbReference type="EMBL" id="RZQ53493.1"/>
    </source>
</evidence>
<dbReference type="GO" id="GO:0000160">
    <property type="term" value="P:phosphorelay signal transduction system"/>
    <property type="evidence" value="ECO:0007669"/>
    <property type="project" value="InterPro"/>
</dbReference>
<name>A0A4Q7IMH0_9GAMM</name>
<protein>
    <submittedName>
        <fullName evidence="4">Response regulator</fullName>
    </submittedName>
</protein>